<dbReference type="AlphaFoldDB" id="A0A5C8PR69"/>
<evidence type="ECO:0000259" key="1">
    <source>
        <dbReference type="PROSITE" id="PS50995"/>
    </source>
</evidence>
<dbReference type="InterPro" id="IPR036388">
    <property type="entry name" value="WH-like_DNA-bd_sf"/>
</dbReference>
<dbReference type="GO" id="GO:0006950">
    <property type="term" value="P:response to stress"/>
    <property type="evidence" value="ECO:0007669"/>
    <property type="project" value="TreeGrafter"/>
</dbReference>
<sequence>MPAARRTPQQDTASPAPASANPLPFRIVNWIGIIDQLVGTQANRLLKDHGLALPQFIMLNHFSHRPAEGKTVTSVARAMQQPQPGITKTIRKLLAKHWLREEANPEDGRSKLLFLTPAGLARHNQAVAVFTNALTPAFDGWSSAEQEQLFARLDRLKRWLDDNR</sequence>
<dbReference type="PANTHER" id="PTHR33164:SF43">
    <property type="entry name" value="HTH-TYPE TRANSCRIPTIONAL REPRESSOR YETL"/>
    <property type="match status" value="1"/>
</dbReference>
<dbReference type="PROSITE" id="PS50995">
    <property type="entry name" value="HTH_MARR_2"/>
    <property type="match status" value="1"/>
</dbReference>
<dbReference type="Pfam" id="PF12802">
    <property type="entry name" value="MarR_2"/>
    <property type="match status" value="1"/>
</dbReference>
<comment type="caution">
    <text evidence="2">The sequence shown here is derived from an EMBL/GenBank/DDBJ whole genome shotgun (WGS) entry which is preliminary data.</text>
</comment>
<keyword evidence="2" id="KW-0238">DNA-binding</keyword>
<feature type="domain" description="HTH marR-type" evidence="1">
    <location>
        <begin position="24"/>
        <end position="158"/>
    </location>
</feature>
<dbReference type="GO" id="GO:0003677">
    <property type="term" value="F:DNA binding"/>
    <property type="evidence" value="ECO:0007669"/>
    <property type="project" value="UniProtKB-KW"/>
</dbReference>
<dbReference type="Proteomes" id="UP000321638">
    <property type="component" value="Unassembled WGS sequence"/>
</dbReference>
<dbReference type="Gene3D" id="1.10.10.10">
    <property type="entry name" value="Winged helix-like DNA-binding domain superfamily/Winged helix DNA-binding domain"/>
    <property type="match status" value="1"/>
</dbReference>
<keyword evidence="3" id="KW-1185">Reference proteome</keyword>
<name>A0A5C8PR69_9HYPH</name>
<evidence type="ECO:0000313" key="2">
    <source>
        <dbReference type="EMBL" id="TXL78166.1"/>
    </source>
</evidence>
<dbReference type="OrthoDB" id="6400670at2"/>
<dbReference type="InterPro" id="IPR036390">
    <property type="entry name" value="WH_DNA-bd_sf"/>
</dbReference>
<organism evidence="2 3">
    <name type="scientific">Vineibacter terrae</name>
    <dbReference type="NCBI Taxonomy" id="2586908"/>
    <lineage>
        <taxon>Bacteria</taxon>
        <taxon>Pseudomonadati</taxon>
        <taxon>Pseudomonadota</taxon>
        <taxon>Alphaproteobacteria</taxon>
        <taxon>Hyphomicrobiales</taxon>
        <taxon>Vineibacter</taxon>
    </lineage>
</organism>
<protein>
    <submittedName>
        <fullName evidence="2">Winged helix DNA-binding protein</fullName>
    </submittedName>
</protein>
<gene>
    <name evidence="2" type="ORF">FHP25_08170</name>
</gene>
<dbReference type="InterPro" id="IPR000835">
    <property type="entry name" value="HTH_MarR-typ"/>
</dbReference>
<dbReference type="EMBL" id="VDUZ01000007">
    <property type="protein sequence ID" value="TXL78166.1"/>
    <property type="molecule type" value="Genomic_DNA"/>
</dbReference>
<evidence type="ECO:0000313" key="3">
    <source>
        <dbReference type="Proteomes" id="UP000321638"/>
    </source>
</evidence>
<dbReference type="PANTHER" id="PTHR33164">
    <property type="entry name" value="TRANSCRIPTIONAL REGULATOR, MARR FAMILY"/>
    <property type="match status" value="1"/>
</dbReference>
<dbReference type="SUPFAM" id="SSF46785">
    <property type="entry name" value="Winged helix' DNA-binding domain"/>
    <property type="match status" value="1"/>
</dbReference>
<dbReference type="SMART" id="SM00347">
    <property type="entry name" value="HTH_MARR"/>
    <property type="match status" value="1"/>
</dbReference>
<dbReference type="InterPro" id="IPR039422">
    <property type="entry name" value="MarR/SlyA-like"/>
</dbReference>
<accession>A0A5C8PR69</accession>
<proteinExistence type="predicted"/>
<dbReference type="RefSeq" id="WP_147846435.1">
    <property type="nucleotide sequence ID" value="NZ_VDUZ01000007.1"/>
</dbReference>
<dbReference type="GO" id="GO:0003700">
    <property type="term" value="F:DNA-binding transcription factor activity"/>
    <property type="evidence" value="ECO:0007669"/>
    <property type="project" value="InterPro"/>
</dbReference>
<reference evidence="2 3" key="1">
    <citation type="submission" date="2019-06" db="EMBL/GenBank/DDBJ databases">
        <title>New taxonomy in bacterial strain CC-CFT640, isolated from vineyard.</title>
        <authorList>
            <person name="Lin S.-Y."/>
            <person name="Tsai C.-F."/>
            <person name="Young C.-C."/>
        </authorList>
    </citation>
    <scope>NUCLEOTIDE SEQUENCE [LARGE SCALE GENOMIC DNA]</scope>
    <source>
        <strain evidence="2 3">CC-CFT640</strain>
    </source>
</reference>